<proteinExistence type="predicted"/>
<evidence type="ECO:0000313" key="3">
    <source>
        <dbReference type="EMBL" id="RAI03872.1"/>
    </source>
</evidence>
<evidence type="ECO:0000313" key="4">
    <source>
        <dbReference type="Proteomes" id="UP000249590"/>
    </source>
</evidence>
<dbReference type="InterPro" id="IPR000326">
    <property type="entry name" value="PAP2/HPO"/>
</dbReference>
<dbReference type="EMBL" id="QHHQ01000001">
    <property type="protein sequence ID" value="RAI03872.1"/>
    <property type="molecule type" value="Genomic_DNA"/>
</dbReference>
<dbReference type="PANTHER" id="PTHR14969">
    <property type="entry name" value="SPHINGOSINE-1-PHOSPHATE PHOSPHOHYDROLASE"/>
    <property type="match status" value="1"/>
</dbReference>
<reference evidence="3 4" key="1">
    <citation type="submission" date="2018-05" db="EMBL/GenBank/DDBJ databases">
        <title>Acuticoccus sediminis sp. nov., isolated from deep-sea sediment of Indian Ocean.</title>
        <authorList>
            <person name="Liu X."/>
            <person name="Lai Q."/>
            <person name="Du Y."/>
            <person name="Sun F."/>
            <person name="Zhang X."/>
            <person name="Wang S."/>
            <person name="Shao Z."/>
        </authorList>
    </citation>
    <scope>NUCLEOTIDE SEQUENCE [LARGE SCALE GENOMIC DNA]</scope>
    <source>
        <strain evidence="3 4">PTG4-2</strain>
    </source>
</reference>
<dbReference type="SMART" id="SM00014">
    <property type="entry name" value="acidPPc"/>
    <property type="match status" value="1"/>
</dbReference>
<feature type="transmembrane region" description="Helical" evidence="1">
    <location>
        <begin position="146"/>
        <end position="164"/>
    </location>
</feature>
<gene>
    <name evidence="3" type="ORF">DLJ53_05215</name>
</gene>
<dbReference type="Gene3D" id="1.20.144.10">
    <property type="entry name" value="Phosphatidic acid phosphatase type 2/haloperoxidase"/>
    <property type="match status" value="2"/>
</dbReference>
<keyword evidence="4" id="KW-1185">Reference proteome</keyword>
<dbReference type="Pfam" id="PF01569">
    <property type="entry name" value="PAP2"/>
    <property type="match status" value="1"/>
</dbReference>
<evidence type="ECO:0000259" key="2">
    <source>
        <dbReference type="SMART" id="SM00014"/>
    </source>
</evidence>
<feature type="transmembrane region" description="Helical" evidence="1">
    <location>
        <begin position="12"/>
        <end position="32"/>
    </location>
</feature>
<dbReference type="PANTHER" id="PTHR14969:SF13">
    <property type="entry name" value="AT30094P"/>
    <property type="match status" value="1"/>
</dbReference>
<dbReference type="CDD" id="cd03392">
    <property type="entry name" value="PAP2_like_2"/>
    <property type="match status" value="1"/>
</dbReference>
<dbReference type="InterPro" id="IPR036938">
    <property type="entry name" value="PAP2/HPO_sf"/>
</dbReference>
<name>A0A8B2P418_9HYPH</name>
<feature type="domain" description="Phosphatidic acid phosphatase type 2/haloperoxidase" evidence="2">
    <location>
        <begin position="104"/>
        <end position="218"/>
    </location>
</feature>
<feature type="transmembrane region" description="Helical" evidence="1">
    <location>
        <begin position="176"/>
        <end position="197"/>
    </location>
</feature>
<sequence>MGSGVLDGVRRFVELRVLGAALIVGACLWAFFGLADEVMEGETHDLDAALLLALRNPNDLSDPIGGVAVEEMARDITALGGVTIVAGVTIAVCGLLWLMRKRRTSLFVALAVTGGAILSTGFKQFFDRPRPDLVPHEVLVHSASFPSGHSMLAAVTYLTLATLVASVEARQAVKIYVIAVAVLVVIAVGFSRVYLGVHWPTDVAAGWTAGTAWAIGCWGVARWLQRRGDIEPAPPTQP</sequence>
<dbReference type="OrthoDB" id="9801622at2"/>
<keyword evidence="1" id="KW-0472">Membrane</keyword>
<keyword evidence="1" id="KW-0812">Transmembrane</keyword>
<keyword evidence="1" id="KW-1133">Transmembrane helix</keyword>
<protein>
    <submittedName>
        <fullName evidence="3">PA-phosphatase</fullName>
    </submittedName>
</protein>
<dbReference type="Proteomes" id="UP000249590">
    <property type="component" value="Unassembled WGS sequence"/>
</dbReference>
<evidence type="ECO:0000256" key="1">
    <source>
        <dbReference type="SAM" id="Phobius"/>
    </source>
</evidence>
<feature type="transmembrane region" description="Helical" evidence="1">
    <location>
        <begin position="76"/>
        <end position="99"/>
    </location>
</feature>
<organism evidence="3 4">
    <name type="scientific">Acuticoccus sediminis</name>
    <dbReference type="NCBI Taxonomy" id="2184697"/>
    <lineage>
        <taxon>Bacteria</taxon>
        <taxon>Pseudomonadati</taxon>
        <taxon>Pseudomonadota</taxon>
        <taxon>Alphaproteobacteria</taxon>
        <taxon>Hyphomicrobiales</taxon>
        <taxon>Amorphaceae</taxon>
        <taxon>Acuticoccus</taxon>
    </lineage>
</organism>
<dbReference type="SUPFAM" id="SSF48317">
    <property type="entry name" value="Acid phosphatase/Vanadium-dependent haloperoxidase"/>
    <property type="match status" value="1"/>
</dbReference>
<dbReference type="AlphaFoldDB" id="A0A8B2P418"/>
<comment type="caution">
    <text evidence="3">The sequence shown here is derived from an EMBL/GenBank/DDBJ whole genome shotgun (WGS) entry which is preliminary data.</text>
</comment>
<feature type="transmembrane region" description="Helical" evidence="1">
    <location>
        <begin position="203"/>
        <end position="221"/>
    </location>
</feature>
<feature type="transmembrane region" description="Helical" evidence="1">
    <location>
        <begin position="106"/>
        <end position="126"/>
    </location>
</feature>
<accession>A0A8B2P418</accession>